<dbReference type="Pfam" id="PF00472">
    <property type="entry name" value="RF-1"/>
    <property type="match status" value="1"/>
</dbReference>
<dbReference type="VEuPathDB" id="TriTrypDB:TcYC6_0096030"/>
<dbReference type="VEuPathDB" id="TriTrypDB:TcCL_NonESM00640"/>
<dbReference type="VEuPathDB" id="TriTrypDB:Tc_MARK_1875"/>
<gene>
    <name evidence="3" type="ORF">C4B63_42g79</name>
</gene>
<organism evidence="3 4">
    <name type="scientific">Trypanosoma cruzi</name>
    <dbReference type="NCBI Taxonomy" id="5693"/>
    <lineage>
        <taxon>Eukaryota</taxon>
        <taxon>Discoba</taxon>
        <taxon>Euglenozoa</taxon>
        <taxon>Kinetoplastea</taxon>
        <taxon>Metakinetoplastina</taxon>
        <taxon>Trypanosomatida</taxon>
        <taxon>Trypanosomatidae</taxon>
        <taxon>Trypanosoma</taxon>
        <taxon>Schizotrypanum</taxon>
    </lineage>
</organism>
<dbReference type="OrthoDB" id="270639at2759"/>
<dbReference type="GO" id="GO:0005762">
    <property type="term" value="C:mitochondrial large ribosomal subunit"/>
    <property type="evidence" value="ECO:0007669"/>
    <property type="project" value="TreeGrafter"/>
</dbReference>
<dbReference type="GO" id="GO:0004045">
    <property type="term" value="F:peptidyl-tRNA hydrolase activity"/>
    <property type="evidence" value="ECO:0007669"/>
    <property type="project" value="TreeGrafter"/>
</dbReference>
<dbReference type="Proteomes" id="UP000246121">
    <property type="component" value="Unassembled WGS sequence"/>
</dbReference>
<dbReference type="PANTHER" id="PTHR11075">
    <property type="entry name" value="PEPTIDE CHAIN RELEASE FACTOR"/>
    <property type="match status" value="1"/>
</dbReference>
<dbReference type="PANTHER" id="PTHR11075:SF54">
    <property type="entry name" value="LARGE RIBOSOMAL SUBUNIT PROTEIN ML62"/>
    <property type="match status" value="1"/>
</dbReference>
<dbReference type="Gene3D" id="3.30.160.20">
    <property type="match status" value="1"/>
</dbReference>
<dbReference type="GO" id="GO:0016150">
    <property type="term" value="F:translation release factor activity, codon nonspecific"/>
    <property type="evidence" value="ECO:0007669"/>
    <property type="project" value="TreeGrafter"/>
</dbReference>
<dbReference type="VEuPathDB" id="TriTrypDB:TCDM_01495"/>
<evidence type="ECO:0000256" key="1">
    <source>
        <dbReference type="SAM" id="MobiDB-lite"/>
    </source>
</evidence>
<accession>A0A2V2VBJ6</accession>
<dbReference type="InterPro" id="IPR052104">
    <property type="entry name" value="Mito_Release_Factor_mL62"/>
</dbReference>
<dbReference type="EMBL" id="PRFA01000042">
    <property type="protein sequence ID" value="PWU91693.1"/>
    <property type="molecule type" value="Genomic_DNA"/>
</dbReference>
<proteinExistence type="predicted"/>
<dbReference type="VEuPathDB" id="TriTrypDB:TCSYLVIO_003166"/>
<reference evidence="3 4" key="1">
    <citation type="journal article" date="2018" name="Microb. Genom.">
        <title>Expanding an expanded genome: long-read sequencing of Trypanosoma cruzi.</title>
        <authorList>
            <person name="Berna L."/>
            <person name="Rodriguez M."/>
            <person name="Chiribao M.L."/>
            <person name="Parodi-Talice A."/>
            <person name="Pita S."/>
            <person name="Rijo G."/>
            <person name="Alvarez-Valin F."/>
            <person name="Robello C."/>
        </authorList>
    </citation>
    <scope>NUCLEOTIDE SEQUENCE [LARGE SCALE GENOMIC DNA]</scope>
    <source>
        <strain evidence="3 4">Dm28c</strain>
    </source>
</reference>
<evidence type="ECO:0000259" key="2">
    <source>
        <dbReference type="Pfam" id="PF00472"/>
    </source>
</evidence>
<evidence type="ECO:0000313" key="4">
    <source>
        <dbReference type="Proteomes" id="UP000246121"/>
    </source>
</evidence>
<dbReference type="GO" id="GO:0070126">
    <property type="term" value="P:mitochondrial translational termination"/>
    <property type="evidence" value="ECO:0007669"/>
    <property type="project" value="TreeGrafter"/>
</dbReference>
<feature type="domain" description="Prokaryotic-type class I peptide chain release factors" evidence="2">
    <location>
        <begin position="124"/>
        <end position="249"/>
    </location>
</feature>
<dbReference type="VEuPathDB" id="TriTrypDB:C4B63_42g79"/>
<comment type="caution">
    <text evidence="3">The sequence shown here is derived from an EMBL/GenBank/DDBJ whole genome shotgun (WGS) entry which is preliminary data.</text>
</comment>
<dbReference type="VEuPathDB" id="TriTrypDB:ECC02_000235"/>
<dbReference type="VEuPathDB" id="TriTrypDB:TcCLB.509053.150"/>
<dbReference type="VEuPathDB" id="TriTrypDB:TcBrA4_0029970"/>
<dbReference type="SUPFAM" id="SSF110916">
    <property type="entry name" value="Peptidyl-tRNA hydrolase domain-like"/>
    <property type="match status" value="1"/>
</dbReference>
<name>A0A2V2VBJ6_TRYCR</name>
<dbReference type="InterPro" id="IPR000352">
    <property type="entry name" value="Pep_chain_release_fac_I"/>
</dbReference>
<dbReference type="VEuPathDB" id="TriTrypDB:BCY84_00920"/>
<dbReference type="VEuPathDB" id="TriTrypDB:TcG_00368"/>
<sequence length="262" mass="28781">MRGESSRCIRAIAVRSCPKIFSLQSGVGTSPAGGTASLVCSQEGEDMMSFGLSCAHRFFFCQKRGRGAAVASTSIVGVRRCFCGQVPSLAVGAVGCAALRLQCCCSHISSFKQEGYYRFAQLRDIQIDANCYSFLMVRGGGPGGQGANSSSNKVELRASIVALSEHFDGELIQRLKENERGKALTADEALIVISSHEYRSAHQNKEVCLRRLREMIQRASWVPPLEKKPIERPTTIITAQKAERRKKGSMRKMQRTARKGLW</sequence>
<dbReference type="VEuPathDB" id="TriTrypDB:C3747_89g163"/>
<protein>
    <recommendedName>
        <fullName evidence="2">Prokaryotic-type class I peptide chain release factors domain-containing protein</fullName>
    </recommendedName>
</protein>
<feature type="region of interest" description="Disordered" evidence="1">
    <location>
        <begin position="243"/>
        <end position="262"/>
    </location>
</feature>
<dbReference type="VEuPathDB" id="TriTrypDB:TcCLB.509965.210"/>
<dbReference type="AlphaFoldDB" id="A0A2V2VBJ6"/>
<evidence type="ECO:0000313" key="3">
    <source>
        <dbReference type="EMBL" id="PWU91693.1"/>
    </source>
</evidence>